<reference evidence="4 5" key="1">
    <citation type="journal article" date="2015" name="Stand. Genomic Sci.">
        <title>Genomic Encyclopedia of Bacterial and Archaeal Type Strains, Phase III: the genomes of soil and plant-associated and newly described type strains.</title>
        <authorList>
            <person name="Whitman W.B."/>
            <person name="Woyke T."/>
            <person name="Klenk H.P."/>
            <person name="Zhou Y."/>
            <person name="Lilburn T.G."/>
            <person name="Beck B.J."/>
            <person name="De Vos P."/>
            <person name="Vandamme P."/>
            <person name="Eisen J.A."/>
            <person name="Garrity G."/>
            <person name="Hugenholtz P."/>
            <person name="Kyrpides N.C."/>
        </authorList>
    </citation>
    <scope>NUCLEOTIDE SEQUENCE [LARGE SCALE GENOMIC DNA]</scope>
    <source>
        <strain evidence="4 5">VKM Ac-2541</strain>
    </source>
</reference>
<evidence type="ECO:0000256" key="2">
    <source>
        <dbReference type="PIRSR" id="PIRSR640198-2"/>
    </source>
</evidence>
<dbReference type="RefSeq" id="WP_158291000.1">
    <property type="nucleotide sequence ID" value="NZ_SLWR01000008.1"/>
</dbReference>
<dbReference type="Proteomes" id="UP000295573">
    <property type="component" value="Unassembled WGS sequence"/>
</dbReference>
<evidence type="ECO:0000256" key="1">
    <source>
        <dbReference type="PIRSR" id="PIRSR640198-1"/>
    </source>
</evidence>
<gene>
    <name evidence="4" type="ORF">EV646_10828</name>
</gene>
<dbReference type="InterPro" id="IPR040198">
    <property type="entry name" value="Fido_containing"/>
</dbReference>
<dbReference type="AlphaFoldDB" id="A0A4R2IM12"/>
<dbReference type="InterPro" id="IPR036597">
    <property type="entry name" value="Fido-like_dom_sf"/>
</dbReference>
<evidence type="ECO:0000313" key="4">
    <source>
        <dbReference type="EMBL" id="TCO45406.1"/>
    </source>
</evidence>
<protein>
    <submittedName>
        <fullName evidence="4">Fic/DOC family protein</fullName>
    </submittedName>
</protein>
<dbReference type="GO" id="GO:0005524">
    <property type="term" value="F:ATP binding"/>
    <property type="evidence" value="ECO:0007669"/>
    <property type="project" value="UniProtKB-KW"/>
</dbReference>
<proteinExistence type="predicted"/>
<dbReference type="PANTHER" id="PTHR13504:SF38">
    <property type="entry name" value="FIDO DOMAIN-CONTAINING PROTEIN"/>
    <property type="match status" value="1"/>
</dbReference>
<evidence type="ECO:0000313" key="5">
    <source>
        <dbReference type="Proteomes" id="UP000295573"/>
    </source>
</evidence>
<keyword evidence="2" id="KW-0547">Nucleotide-binding</keyword>
<name>A0A4R2IM12_9ACTN</name>
<sequence>MNVAHSAPHPAGRLQFVTSTNRASLSRMHKSGRAIRLAPGLYAIDATLPPEKVAYHHRFAVAAHTWPGAVICDRSALSGGEPVEGWLFLCHPEPPRTADLSLPGLTLSVRVGPGALPGDMPMPEGLSLSGPARGLIENAVTRGRPREGKPARYAGLRMVEDRMDEEARVGGAGRVSRLLAQLDVISGHFGTRHVEDVRSRLAALLGTTANAPLTSSRLAARLAGEPYDEHRLHLLERLVGYLQTVPPVPRPAVGGEGRWEWLAFFESYFSNFIEGTQFGVEEARRIAIDGEVPVARPQDAHDVAATYRIASDPVLSQTAPVSGDHLLELLVERHSTLMATRDDKRPGQFKLLPNYAGGYAFVAPEMVRGTLLRGFDAIAAVTDPFQRAVAVMLLLTEVHPFDDGNGRIARLFANAELATAGQVRIVIPTVYRNNYLAGLVGVSNGAGDGQTLVSVLDFAQRWTALIDWSSYEAADADLRSANAYLDSGVAESSGIRLRLPG</sequence>
<dbReference type="PANTHER" id="PTHR13504">
    <property type="entry name" value="FIDO DOMAIN-CONTAINING PROTEIN DDB_G0283145"/>
    <property type="match status" value="1"/>
</dbReference>
<keyword evidence="5" id="KW-1185">Reference proteome</keyword>
<evidence type="ECO:0000259" key="3">
    <source>
        <dbReference type="PROSITE" id="PS51459"/>
    </source>
</evidence>
<dbReference type="EMBL" id="SLWR01000008">
    <property type="protein sequence ID" value="TCO45406.1"/>
    <property type="molecule type" value="Genomic_DNA"/>
</dbReference>
<dbReference type="Pfam" id="PF02661">
    <property type="entry name" value="Fic"/>
    <property type="match status" value="1"/>
</dbReference>
<dbReference type="SUPFAM" id="SSF140931">
    <property type="entry name" value="Fic-like"/>
    <property type="match status" value="1"/>
</dbReference>
<dbReference type="Gene3D" id="1.10.3290.10">
    <property type="entry name" value="Fido-like domain"/>
    <property type="match status" value="1"/>
</dbReference>
<dbReference type="PROSITE" id="PS51459">
    <property type="entry name" value="FIDO"/>
    <property type="match status" value="1"/>
</dbReference>
<dbReference type="InterPro" id="IPR003812">
    <property type="entry name" value="Fido"/>
</dbReference>
<feature type="binding site" evidence="2">
    <location>
        <begin position="403"/>
        <end position="410"/>
    </location>
    <ligand>
        <name>ATP</name>
        <dbReference type="ChEBI" id="CHEBI:30616"/>
    </ligand>
</feature>
<organism evidence="4 5">
    <name type="scientific">Kribbella antiqua</name>
    <dbReference type="NCBI Taxonomy" id="2512217"/>
    <lineage>
        <taxon>Bacteria</taxon>
        <taxon>Bacillati</taxon>
        <taxon>Actinomycetota</taxon>
        <taxon>Actinomycetes</taxon>
        <taxon>Propionibacteriales</taxon>
        <taxon>Kribbellaceae</taxon>
        <taxon>Kribbella</taxon>
    </lineage>
</organism>
<feature type="domain" description="Fido" evidence="3">
    <location>
        <begin position="325"/>
        <end position="461"/>
    </location>
</feature>
<comment type="caution">
    <text evidence="4">The sequence shown here is derived from an EMBL/GenBank/DDBJ whole genome shotgun (WGS) entry which is preliminary data.</text>
</comment>
<dbReference type="OrthoDB" id="9813719at2"/>
<accession>A0A4R2IM12</accession>
<keyword evidence="2" id="KW-0067">ATP-binding</keyword>
<feature type="active site" evidence="1">
    <location>
        <position position="399"/>
    </location>
</feature>